<keyword evidence="2" id="KW-1003">Cell membrane</keyword>
<feature type="region of interest" description="Disordered" evidence="6">
    <location>
        <begin position="360"/>
        <end position="383"/>
    </location>
</feature>
<comment type="subcellular location">
    <subcellularLocation>
        <location evidence="1">Cell membrane</location>
        <topology evidence="1">Multi-pass membrane protein</topology>
    </subcellularLocation>
</comment>
<keyword evidence="3 7" id="KW-0812">Transmembrane</keyword>
<keyword evidence="4 7" id="KW-1133">Transmembrane helix</keyword>
<evidence type="ECO:0000256" key="1">
    <source>
        <dbReference type="ARBA" id="ARBA00004651"/>
    </source>
</evidence>
<dbReference type="NCBIfam" id="TIGR00374">
    <property type="entry name" value="flippase-like domain"/>
    <property type="match status" value="1"/>
</dbReference>
<dbReference type="PANTHER" id="PTHR39087">
    <property type="entry name" value="UPF0104 MEMBRANE PROTEIN MJ1595"/>
    <property type="match status" value="1"/>
</dbReference>
<dbReference type="InterPro" id="IPR022791">
    <property type="entry name" value="L-PG_synthase/AglD"/>
</dbReference>
<feature type="transmembrane region" description="Helical" evidence="7">
    <location>
        <begin position="20"/>
        <end position="44"/>
    </location>
</feature>
<reference evidence="8" key="1">
    <citation type="journal article" date="2014" name="Int. J. Syst. Evol. Microbiol.">
        <title>Complete genome sequence of Corynebacterium casei LMG S-19264T (=DSM 44701T), isolated from a smear-ripened cheese.</title>
        <authorList>
            <consortium name="US DOE Joint Genome Institute (JGI-PGF)"/>
            <person name="Walter F."/>
            <person name="Albersmeier A."/>
            <person name="Kalinowski J."/>
            <person name="Ruckert C."/>
        </authorList>
    </citation>
    <scope>NUCLEOTIDE SEQUENCE</scope>
    <source>
        <strain evidence="8">CGMCC 1.15478</strain>
    </source>
</reference>
<keyword evidence="5 7" id="KW-0472">Membrane</keyword>
<proteinExistence type="predicted"/>
<protein>
    <submittedName>
        <fullName evidence="8">Uncharacterized protein</fullName>
    </submittedName>
</protein>
<feature type="transmembrane region" description="Helical" evidence="7">
    <location>
        <begin position="315"/>
        <end position="337"/>
    </location>
</feature>
<evidence type="ECO:0000256" key="7">
    <source>
        <dbReference type="SAM" id="Phobius"/>
    </source>
</evidence>
<feature type="transmembrane region" description="Helical" evidence="7">
    <location>
        <begin position="165"/>
        <end position="184"/>
    </location>
</feature>
<reference evidence="8" key="2">
    <citation type="submission" date="2020-09" db="EMBL/GenBank/DDBJ databases">
        <authorList>
            <person name="Sun Q."/>
            <person name="Zhou Y."/>
        </authorList>
    </citation>
    <scope>NUCLEOTIDE SEQUENCE</scope>
    <source>
        <strain evidence="8">CGMCC 1.15478</strain>
    </source>
</reference>
<gene>
    <name evidence="8" type="ORF">GCM10011410_13890</name>
</gene>
<evidence type="ECO:0000256" key="6">
    <source>
        <dbReference type="SAM" id="MobiDB-lite"/>
    </source>
</evidence>
<dbReference type="AlphaFoldDB" id="A0A916U849"/>
<feature type="transmembrane region" description="Helical" evidence="7">
    <location>
        <begin position="137"/>
        <end position="158"/>
    </location>
</feature>
<dbReference type="GO" id="GO:0005886">
    <property type="term" value="C:plasma membrane"/>
    <property type="evidence" value="ECO:0007669"/>
    <property type="project" value="UniProtKB-SubCell"/>
</dbReference>
<dbReference type="PANTHER" id="PTHR39087:SF2">
    <property type="entry name" value="UPF0104 MEMBRANE PROTEIN MJ1595"/>
    <property type="match status" value="1"/>
</dbReference>
<feature type="compositionally biased region" description="Basic and acidic residues" evidence="6">
    <location>
        <begin position="373"/>
        <end position="383"/>
    </location>
</feature>
<comment type="caution">
    <text evidence="8">The sequence shown here is derived from an EMBL/GenBank/DDBJ whole genome shotgun (WGS) entry which is preliminary data.</text>
</comment>
<dbReference type="EMBL" id="BMJH01000001">
    <property type="protein sequence ID" value="GGC62675.1"/>
    <property type="molecule type" value="Genomic_DNA"/>
</dbReference>
<evidence type="ECO:0000256" key="3">
    <source>
        <dbReference type="ARBA" id="ARBA00022692"/>
    </source>
</evidence>
<evidence type="ECO:0000256" key="5">
    <source>
        <dbReference type="ARBA" id="ARBA00023136"/>
    </source>
</evidence>
<feature type="transmembrane region" description="Helical" evidence="7">
    <location>
        <begin position="56"/>
        <end position="76"/>
    </location>
</feature>
<dbReference type="Proteomes" id="UP000641514">
    <property type="component" value="Unassembled WGS sequence"/>
</dbReference>
<evidence type="ECO:0000256" key="2">
    <source>
        <dbReference type="ARBA" id="ARBA00022475"/>
    </source>
</evidence>
<sequence length="383" mass="41220">MHTESDKSAKKEKRAGRIKWLRIAGVTVLVTALIVQGVVLWPTFSDSFRALRELHIGWFAACVAAMAVSMSGFGGVQRTLLRAGNVAVSQRRSEAVIYSATSMTLTLPAGQVFSAAFTYRQTRRWGATHVVASWQLAMAGVIATATLAVVGAVGALAVGTTISPVTLAVSFGGIFAIVLTARFIQKHPSRLEAISRRGLIVVNRLRRRPRSQGVHRIRSVLDQIEAVRMNKWDALRTFWWSIVHRSADVACMGFACLAVGAEPRISGVIIAFAASKAVGSVPLAPGGLGTVDATLFATLTISAGLPASQALATVFVYRLVSLVLVNIVGWIVFFFLFRADQAEDAQLDHDFAEQAVQKADETIADTPLSCDGTDPKRNDEDRS</sequence>
<accession>A0A916U849</accession>
<keyword evidence="9" id="KW-1185">Reference proteome</keyword>
<organism evidence="8 9">
    <name type="scientific">Hoyosella rhizosphaerae</name>
    <dbReference type="NCBI Taxonomy" id="1755582"/>
    <lineage>
        <taxon>Bacteria</taxon>
        <taxon>Bacillati</taxon>
        <taxon>Actinomycetota</taxon>
        <taxon>Actinomycetes</taxon>
        <taxon>Mycobacteriales</taxon>
        <taxon>Hoyosellaceae</taxon>
        <taxon>Hoyosella</taxon>
    </lineage>
</organism>
<evidence type="ECO:0000256" key="4">
    <source>
        <dbReference type="ARBA" id="ARBA00022989"/>
    </source>
</evidence>
<dbReference type="Pfam" id="PF03706">
    <property type="entry name" value="LPG_synthase_TM"/>
    <property type="match status" value="1"/>
</dbReference>
<name>A0A916U849_9ACTN</name>
<evidence type="ECO:0000313" key="9">
    <source>
        <dbReference type="Proteomes" id="UP000641514"/>
    </source>
</evidence>
<evidence type="ECO:0000313" key="8">
    <source>
        <dbReference type="EMBL" id="GGC62675.1"/>
    </source>
</evidence>